<dbReference type="Proteomes" id="UP000176846">
    <property type="component" value="Unassembled WGS sequence"/>
</dbReference>
<dbReference type="PANTHER" id="PTHR46124:SF2">
    <property type="entry name" value="D-AMINOACYL-TRNA DEACYLASE"/>
    <property type="match status" value="1"/>
</dbReference>
<evidence type="ECO:0000313" key="5">
    <source>
        <dbReference type="EMBL" id="OGL82774.1"/>
    </source>
</evidence>
<protein>
    <recommendedName>
        <fullName evidence="7">Hydrolase TatD</fullName>
    </recommendedName>
</protein>
<evidence type="ECO:0000256" key="1">
    <source>
        <dbReference type="ARBA" id="ARBA00022723"/>
    </source>
</evidence>
<sequence length="310" mass="34840">MLFDSHAHAHFNAYKDDSHEVIQRALDKGVQMVLVGTQIDTSRKAIVTAEKYDGVWASVGLHPIHLEEGYFDPNEDPPLVPSGGTVGVSDQTTDKQPTHAPEPPVGVTVRDSTFRRRAEVFDKEKYRVLALSSKKVVAIGETGLDYYRLEGDEAQREAAKEKQRQVFQAQAELAAELDLALIVHCRNAHAEVLEILKSVKSKYPTLRGVIHCFTGTPEEGERYLDFGFYISFPGIITFAKDWDEFIREISLDKVLVETDCPYLTPVPHRGQRNEPAYVEFTAKHLANIKGVSFEEVAEVTTKNAQKLFRI</sequence>
<feature type="region of interest" description="Disordered" evidence="4">
    <location>
        <begin position="74"/>
        <end position="103"/>
    </location>
</feature>
<dbReference type="GO" id="GO:0046872">
    <property type="term" value="F:metal ion binding"/>
    <property type="evidence" value="ECO:0007669"/>
    <property type="project" value="UniProtKB-KW"/>
</dbReference>
<dbReference type="Gene3D" id="3.20.20.140">
    <property type="entry name" value="Metal-dependent hydrolases"/>
    <property type="match status" value="1"/>
</dbReference>
<organism evidence="5 6">
    <name type="scientific">Candidatus Uhrbacteria bacterium RIFCSPLOWO2_01_FULL_47_25</name>
    <dbReference type="NCBI Taxonomy" id="1802402"/>
    <lineage>
        <taxon>Bacteria</taxon>
        <taxon>Candidatus Uhriibacteriota</taxon>
    </lineage>
</organism>
<dbReference type="SUPFAM" id="SSF51556">
    <property type="entry name" value="Metallo-dependent hydrolases"/>
    <property type="match status" value="1"/>
</dbReference>
<dbReference type="InterPro" id="IPR032466">
    <property type="entry name" value="Metal_Hydrolase"/>
</dbReference>
<keyword evidence="1 3" id="KW-0479">Metal-binding</keyword>
<dbReference type="PANTHER" id="PTHR46124">
    <property type="entry name" value="D-AMINOACYL-TRNA DEACYLASE"/>
    <property type="match status" value="1"/>
</dbReference>
<feature type="binding site" evidence="3">
    <location>
        <position position="141"/>
    </location>
    <ligand>
        <name>a divalent metal cation</name>
        <dbReference type="ChEBI" id="CHEBI:60240"/>
        <label>1</label>
    </ligand>
</feature>
<dbReference type="CDD" id="cd01310">
    <property type="entry name" value="TatD_DNAse"/>
    <property type="match status" value="1"/>
</dbReference>
<feature type="binding site" evidence="3">
    <location>
        <position position="184"/>
    </location>
    <ligand>
        <name>a divalent metal cation</name>
        <dbReference type="ChEBI" id="CHEBI:60240"/>
        <label>2</label>
    </ligand>
</feature>
<dbReference type="AlphaFoldDB" id="A0A1F7UYC9"/>
<evidence type="ECO:0000256" key="4">
    <source>
        <dbReference type="SAM" id="MobiDB-lite"/>
    </source>
</evidence>
<gene>
    <name evidence="5" type="ORF">A2936_05565</name>
</gene>
<proteinExistence type="predicted"/>
<dbReference type="InterPro" id="IPR015991">
    <property type="entry name" value="TatD/YcfH-like"/>
</dbReference>
<feature type="binding site" evidence="3">
    <location>
        <position position="8"/>
    </location>
    <ligand>
        <name>a divalent metal cation</name>
        <dbReference type="ChEBI" id="CHEBI:60240"/>
        <label>1</label>
    </ligand>
</feature>
<evidence type="ECO:0000256" key="3">
    <source>
        <dbReference type="PIRSR" id="PIRSR005902-1"/>
    </source>
</evidence>
<evidence type="ECO:0008006" key="7">
    <source>
        <dbReference type="Google" id="ProtNLM"/>
    </source>
</evidence>
<keyword evidence="2" id="KW-0378">Hydrolase</keyword>
<evidence type="ECO:0000256" key="2">
    <source>
        <dbReference type="ARBA" id="ARBA00022801"/>
    </source>
</evidence>
<name>A0A1F7UYC9_9BACT</name>
<feature type="binding site" evidence="3">
    <location>
        <position position="6"/>
    </location>
    <ligand>
        <name>a divalent metal cation</name>
        <dbReference type="ChEBI" id="CHEBI:60240"/>
        <label>1</label>
    </ligand>
</feature>
<evidence type="ECO:0000313" key="6">
    <source>
        <dbReference type="Proteomes" id="UP000176846"/>
    </source>
</evidence>
<dbReference type="GO" id="GO:0004536">
    <property type="term" value="F:DNA nuclease activity"/>
    <property type="evidence" value="ECO:0007669"/>
    <property type="project" value="InterPro"/>
</dbReference>
<dbReference type="NCBIfam" id="TIGR00010">
    <property type="entry name" value="YchF/TatD family DNA exonuclease"/>
    <property type="match status" value="1"/>
</dbReference>
<dbReference type="InterPro" id="IPR001130">
    <property type="entry name" value="TatD-like"/>
</dbReference>
<feature type="binding site" evidence="3">
    <location>
        <position position="259"/>
    </location>
    <ligand>
        <name>a divalent metal cation</name>
        <dbReference type="ChEBI" id="CHEBI:60240"/>
        <label>1</label>
    </ligand>
</feature>
<feature type="binding site" evidence="3">
    <location>
        <position position="211"/>
    </location>
    <ligand>
        <name>a divalent metal cation</name>
        <dbReference type="ChEBI" id="CHEBI:60240"/>
        <label>2</label>
    </ligand>
</feature>
<dbReference type="PIRSF" id="PIRSF005902">
    <property type="entry name" value="DNase_TatD"/>
    <property type="match status" value="1"/>
</dbReference>
<dbReference type="EMBL" id="MGEK01000008">
    <property type="protein sequence ID" value="OGL82774.1"/>
    <property type="molecule type" value="Genomic_DNA"/>
</dbReference>
<accession>A0A1F7UYC9</accession>
<dbReference type="FunFam" id="3.20.20.140:FF:000005">
    <property type="entry name" value="TatD family hydrolase"/>
    <property type="match status" value="1"/>
</dbReference>
<reference evidence="5 6" key="1">
    <citation type="journal article" date="2016" name="Nat. Commun.">
        <title>Thousands of microbial genomes shed light on interconnected biogeochemical processes in an aquifer system.</title>
        <authorList>
            <person name="Anantharaman K."/>
            <person name="Brown C.T."/>
            <person name="Hug L.A."/>
            <person name="Sharon I."/>
            <person name="Castelle C.J."/>
            <person name="Probst A.J."/>
            <person name="Thomas B.C."/>
            <person name="Singh A."/>
            <person name="Wilkins M.J."/>
            <person name="Karaoz U."/>
            <person name="Brodie E.L."/>
            <person name="Williams K.H."/>
            <person name="Hubbard S.S."/>
            <person name="Banfield J.F."/>
        </authorList>
    </citation>
    <scope>NUCLEOTIDE SEQUENCE [LARGE SCALE GENOMIC DNA]</scope>
</reference>
<dbReference type="GO" id="GO:0016788">
    <property type="term" value="F:hydrolase activity, acting on ester bonds"/>
    <property type="evidence" value="ECO:0007669"/>
    <property type="project" value="InterPro"/>
</dbReference>
<comment type="caution">
    <text evidence="5">The sequence shown here is derived from an EMBL/GenBank/DDBJ whole genome shotgun (WGS) entry which is preliminary data.</text>
</comment>
<dbReference type="Pfam" id="PF01026">
    <property type="entry name" value="TatD_DNase"/>
    <property type="match status" value="1"/>
</dbReference>